<evidence type="ECO:0000256" key="4">
    <source>
        <dbReference type="ARBA" id="ARBA00022692"/>
    </source>
</evidence>
<protein>
    <recommendedName>
        <fullName evidence="7">UPF0056 membrane protein</fullName>
    </recommendedName>
</protein>
<evidence type="ECO:0000256" key="7">
    <source>
        <dbReference type="RuleBase" id="RU362048"/>
    </source>
</evidence>
<reference evidence="8 9" key="1">
    <citation type="submission" date="2019-03" db="EMBL/GenBank/DDBJ databases">
        <title>Genomic Encyclopedia of Type Strains, Phase IV (KMG-V): Genome sequencing to study the core and pangenomes of soil and plant-associated prokaryotes.</title>
        <authorList>
            <person name="Whitman W."/>
        </authorList>
    </citation>
    <scope>NUCLEOTIDE SEQUENCE [LARGE SCALE GENOMIC DNA]</scope>
    <source>
        <strain evidence="8 9">Hc14</strain>
    </source>
</reference>
<feature type="transmembrane region" description="Helical" evidence="7">
    <location>
        <begin position="188"/>
        <end position="210"/>
    </location>
</feature>
<dbReference type="Proteomes" id="UP000294576">
    <property type="component" value="Unassembled WGS sequence"/>
</dbReference>
<feature type="transmembrane region" description="Helical" evidence="7">
    <location>
        <begin position="164"/>
        <end position="182"/>
    </location>
</feature>
<comment type="similarity">
    <text evidence="2 7">Belongs to the UPF0056 (MarC) family.</text>
</comment>
<dbReference type="GO" id="GO:0005886">
    <property type="term" value="C:plasma membrane"/>
    <property type="evidence" value="ECO:0007669"/>
    <property type="project" value="UniProtKB-SubCell"/>
</dbReference>
<evidence type="ECO:0000256" key="1">
    <source>
        <dbReference type="ARBA" id="ARBA00004651"/>
    </source>
</evidence>
<accession>A0A4R3PZ73</accession>
<dbReference type="Pfam" id="PF01914">
    <property type="entry name" value="MarC"/>
    <property type="match status" value="1"/>
</dbReference>
<comment type="caution">
    <text evidence="8">The sequence shown here is derived from an EMBL/GenBank/DDBJ whole genome shotgun (WGS) entry which is preliminary data.</text>
</comment>
<dbReference type="InterPro" id="IPR002771">
    <property type="entry name" value="Multi_antbiot-R_MarC"/>
</dbReference>
<feature type="transmembrane region" description="Helical" evidence="7">
    <location>
        <begin position="231"/>
        <end position="258"/>
    </location>
</feature>
<feature type="transmembrane region" description="Helical" evidence="7">
    <location>
        <begin position="264"/>
        <end position="284"/>
    </location>
</feature>
<comment type="subcellular location">
    <subcellularLocation>
        <location evidence="1 7">Cell membrane</location>
        <topology evidence="1 7">Multi-pass membrane protein</topology>
    </subcellularLocation>
</comment>
<name>A0A4R3PZ73_RHISU</name>
<evidence type="ECO:0000313" key="9">
    <source>
        <dbReference type="Proteomes" id="UP000294576"/>
    </source>
</evidence>
<gene>
    <name evidence="8" type="ORF">EV132_13626</name>
</gene>
<proteinExistence type="inferred from homology"/>
<keyword evidence="6 7" id="KW-0472">Membrane</keyword>
<feature type="transmembrane region" description="Helical" evidence="7">
    <location>
        <begin position="296"/>
        <end position="316"/>
    </location>
</feature>
<keyword evidence="5 7" id="KW-1133">Transmembrane helix</keyword>
<keyword evidence="3" id="KW-1003">Cell membrane</keyword>
<evidence type="ECO:0000256" key="6">
    <source>
        <dbReference type="ARBA" id="ARBA00023136"/>
    </source>
</evidence>
<keyword evidence="4 7" id="KW-0812">Transmembrane</keyword>
<dbReference type="EMBL" id="SMBH01000036">
    <property type="protein sequence ID" value="TCU05365.1"/>
    <property type="molecule type" value="Genomic_DNA"/>
</dbReference>
<dbReference type="PANTHER" id="PTHR33508:SF1">
    <property type="entry name" value="UPF0056 MEMBRANE PROTEIN YHCE"/>
    <property type="match status" value="1"/>
</dbReference>
<comment type="caution">
    <text evidence="7">Lacks conserved residue(s) required for the propagation of feature annotation.</text>
</comment>
<feature type="transmembrane region" description="Helical" evidence="7">
    <location>
        <begin position="90"/>
        <end position="109"/>
    </location>
</feature>
<evidence type="ECO:0000256" key="5">
    <source>
        <dbReference type="ARBA" id="ARBA00022989"/>
    </source>
</evidence>
<dbReference type="AlphaFoldDB" id="A0A4R3PZ73"/>
<evidence type="ECO:0000313" key="8">
    <source>
        <dbReference type="EMBL" id="TCU05365.1"/>
    </source>
</evidence>
<sequence length="324" mass="35390">MRRPISRDRTYRSGVLKIIQRIASYFVHLEIRFFGSKRKEGALLAGDWSSLTWLRDISPGAALSYGLGLIGLRQSIYHEQPRQRRAGRSILLILALAMILPACFPMQSFAQSPLGAGTPEVEFGARKMFFMLFLMLGPIKILVPFVTITSNCNPPFRRSMARRAILFSAAALAIAGLLGRTMLENFEISLPVLAMTGGIILFLVALRTILQQSASLPDRPTEPGQPPDLRLALTPLAFPTIVTPYGIAAVIVFATLAGGRNAEGLTVAAIVLLILALDWVAMMFAETILRWIGTSLQVLAVVLGVTQAALGLQVILHSLRMIAW</sequence>
<evidence type="ECO:0000256" key="3">
    <source>
        <dbReference type="ARBA" id="ARBA00022475"/>
    </source>
</evidence>
<evidence type="ECO:0000256" key="2">
    <source>
        <dbReference type="ARBA" id="ARBA00009784"/>
    </source>
</evidence>
<feature type="transmembrane region" description="Helical" evidence="7">
    <location>
        <begin position="129"/>
        <end position="152"/>
    </location>
</feature>
<dbReference type="PANTHER" id="PTHR33508">
    <property type="entry name" value="UPF0056 MEMBRANE PROTEIN YHCE"/>
    <property type="match status" value="1"/>
</dbReference>
<organism evidence="8 9">
    <name type="scientific">Rhizobium sullae</name>
    <name type="common">Rhizobium hedysari</name>
    <dbReference type="NCBI Taxonomy" id="50338"/>
    <lineage>
        <taxon>Bacteria</taxon>
        <taxon>Pseudomonadati</taxon>
        <taxon>Pseudomonadota</taxon>
        <taxon>Alphaproteobacteria</taxon>
        <taxon>Hyphomicrobiales</taxon>
        <taxon>Rhizobiaceae</taxon>
        <taxon>Rhizobium/Agrobacterium group</taxon>
        <taxon>Rhizobium</taxon>
    </lineage>
</organism>